<keyword evidence="3" id="KW-0812">Transmembrane</keyword>
<dbReference type="SMART" id="SM00313">
    <property type="entry name" value="PXA"/>
    <property type="match status" value="1"/>
</dbReference>
<feature type="compositionally biased region" description="Basic and acidic residues" evidence="2">
    <location>
        <begin position="1180"/>
        <end position="1190"/>
    </location>
</feature>
<dbReference type="InterPro" id="IPR009044">
    <property type="entry name" value="ssDNA-bd_transcriptional_reg"/>
</dbReference>
<protein>
    <recommendedName>
        <fullName evidence="4">PXA domain-containing protein</fullName>
    </recommendedName>
</protein>
<dbReference type="Pfam" id="PF08628">
    <property type="entry name" value="Nexin_C"/>
    <property type="match status" value="1"/>
</dbReference>
<reference evidence="5 6" key="1">
    <citation type="submission" date="2018-02" db="EMBL/GenBank/DDBJ databases">
        <title>The genomes of Aspergillus section Nigri reveals drivers in fungal speciation.</title>
        <authorList>
            <consortium name="DOE Joint Genome Institute"/>
            <person name="Vesth T.C."/>
            <person name="Nybo J."/>
            <person name="Theobald S."/>
            <person name="Brandl J."/>
            <person name="Frisvad J.C."/>
            <person name="Nielsen K.F."/>
            <person name="Lyhne E.K."/>
            <person name="Kogle M.E."/>
            <person name="Kuo A."/>
            <person name="Riley R."/>
            <person name="Clum A."/>
            <person name="Nolan M."/>
            <person name="Lipzen A."/>
            <person name="Salamov A."/>
            <person name="Henrissat B."/>
            <person name="Wiebenga A."/>
            <person name="De vries R.P."/>
            <person name="Grigoriev I.V."/>
            <person name="Mortensen U.H."/>
            <person name="Andersen M.R."/>
            <person name="Baker S.E."/>
        </authorList>
    </citation>
    <scope>NUCLEOTIDE SEQUENCE [LARGE SCALE GENOMIC DNA]</scope>
    <source>
        <strain evidence="5 6">CBS 114.51</strain>
    </source>
</reference>
<feature type="compositionally biased region" description="Polar residues" evidence="2">
    <location>
        <begin position="1050"/>
        <end position="1064"/>
    </location>
</feature>
<feature type="compositionally biased region" description="Polar residues" evidence="2">
    <location>
        <begin position="762"/>
        <end position="771"/>
    </location>
</feature>
<dbReference type="InterPro" id="IPR013937">
    <property type="entry name" value="Sorting_nexin_C"/>
</dbReference>
<dbReference type="GO" id="GO:0006355">
    <property type="term" value="P:regulation of DNA-templated transcription"/>
    <property type="evidence" value="ECO:0007669"/>
    <property type="project" value="InterPro"/>
</dbReference>
<evidence type="ECO:0000259" key="4">
    <source>
        <dbReference type="PROSITE" id="PS51207"/>
    </source>
</evidence>
<proteinExistence type="inferred from homology"/>
<organism evidence="5 6">
    <name type="scientific">Aspergillus japonicus CBS 114.51</name>
    <dbReference type="NCBI Taxonomy" id="1448312"/>
    <lineage>
        <taxon>Eukaryota</taxon>
        <taxon>Fungi</taxon>
        <taxon>Dikarya</taxon>
        <taxon>Ascomycota</taxon>
        <taxon>Pezizomycotina</taxon>
        <taxon>Eurotiomycetes</taxon>
        <taxon>Eurotiomycetidae</taxon>
        <taxon>Eurotiales</taxon>
        <taxon>Aspergillaceae</taxon>
        <taxon>Aspergillus</taxon>
        <taxon>Aspergillus subgen. Circumdati</taxon>
    </lineage>
</organism>
<evidence type="ECO:0000256" key="1">
    <source>
        <dbReference type="ARBA" id="ARBA00010883"/>
    </source>
</evidence>
<name>A0A8T8WJW2_ASPJA</name>
<dbReference type="InterPro" id="IPR036871">
    <property type="entry name" value="PX_dom_sf"/>
</dbReference>
<dbReference type="Gene3D" id="2.30.31.10">
    <property type="entry name" value="Transcriptional Coactivator Pc4, Chain A"/>
    <property type="match status" value="1"/>
</dbReference>
<dbReference type="PANTHER" id="PTHR22775:SF47">
    <property type="entry name" value="MEIOTICALLY UP-REGULATED GENE 122 PROTEIN"/>
    <property type="match status" value="1"/>
</dbReference>
<dbReference type="CDD" id="cd06093">
    <property type="entry name" value="PX_domain"/>
    <property type="match status" value="1"/>
</dbReference>
<dbReference type="OrthoDB" id="41200at2759"/>
<accession>A0A8T8WJW2</accession>
<comment type="similarity">
    <text evidence="1">Belongs to the sorting nexin family.</text>
</comment>
<dbReference type="GeneID" id="37174559"/>
<dbReference type="InterPro" id="IPR003173">
    <property type="entry name" value="PC4_C"/>
</dbReference>
<dbReference type="Gene3D" id="3.30.1520.10">
    <property type="entry name" value="Phox-like domain"/>
    <property type="match status" value="1"/>
</dbReference>
<dbReference type="Pfam" id="PF02194">
    <property type="entry name" value="PXA"/>
    <property type="match status" value="1"/>
</dbReference>
<dbReference type="AlphaFoldDB" id="A0A8T8WJW2"/>
<keyword evidence="3" id="KW-0472">Membrane</keyword>
<feature type="domain" description="PXA" evidence="4">
    <location>
        <begin position="186"/>
        <end position="367"/>
    </location>
</feature>
<dbReference type="PANTHER" id="PTHR22775">
    <property type="entry name" value="SORTING NEXIN"/>
    <property type="match status" value="1"/>
</dbReference>
<sequence length="1190" mass="130670">MCCVGVLGGKHGRCGTSYVVFRKYTMDDDNANILHRLPIDKNIQNRHTLLHPDGTSAAHNNDLFDSRSTVDVALNFLASASNEVLLGVIACLSITAAFILGKLGFLLIGALAGFTLHASWENTAHEITGGILRKNRSKKIELLEAFSSRLLDWKDGKPHSNDQEADERERQTESMHTIDPDFSSFGPKTAASLRSITDEIMNKYVNQWSKLILPPESTFTSSCRHVLVGFVTRLGLHISRKRPADTFLELLINSSSVMIVFLNELSAAFDAAEFAEPPEQFILRYLDLHPASNLANILQKEQQRKKMNMVAEDILSGYLDPNVHDCALIRHFLRDVLSSMLSDSVVSALSKPETINAWIVQLLGEGESQIMHAINVGVDKARNQDLTVLDDAGRMTMSDCNFTSCKDNASPRRDFDFSTCQMTTTENIDAASFEQHGSAESPWRGGFPNLAQNRGRAGAPSVTSNEGTSCPLPGVDFHSQLSLIHAKKHMTLEVVEGGNCEKSARALPQLSASPAGDIVLDEEASSLHMTFHHASLSIDIDMDSEGGEHFRNKPTCDFLLQIEPQFTRSTGWMVFRKYADFESLHNTLDTISRLNKIYDFMNLFPALPSWKGQTRLGLAKRLEQYLRCALEIGPLAESEKMKCFLNRDGSMGPGSIAASRKVGLPLPVQNTLEAMGKGVLAVFANAPKGVSGRVFEGMTGVFGSGGGKELAPDAECSSSDPDSSVVGQQFVYGCGSSAQHPIVTQSNEISCDSAHPMLPDNRNYSMPSQPSADAKPSDNLRSLGVKPPGVSQAAAVDSNNSKHPASNILGSEVDSSSFGECSSTSKMLGASCDKVDRRTERERRIQGNCITREEARTALELIFAVINELYTLSSVWDIRRRLLNAAKSYVLRPGNPNLETIREVFQESVINSHVSDEAIGSYLIKLRENALPTEAEITNWHGPMSGPEKERLKETARRLFVEKGLPQALTGVMGTAASKEALGTKHILKYVNPDTSAEGLNQVDYLTRPFGVNMTSRAKKHTLGHNDNLHTTEHRQSKRAKSDNPERPNETQFTAPSKVDTSGDSYWDLSKSRRVTVSNFRGKAMVNIREYYEKDGHELPGKKGISLPIEQYARLVTLLPDIELAIKAHGESVPRPSYDNDNAQSSANDDAIGEVNALASPEGPRKNIEATSDEESGEESSSRVQREDFR</sequence>
<evidence type="ECO:0000256" key="2">
    <source>
        <dbReference type="SAM" id="MobiDB-lite"/>
    </source>
</evidence>
<evidence type="ECO:0000313" key="6">
    <source>
        <dbReference type="Proteomes" id="UP000249497"/>
    </source>
</evidence>
<feature type="compositionally biased region" description="Basic and acidic residues" evidence="2">
    <location>
        <begin position="154"/>
        <end position="179"/>
    </location>
</feature>
<feature type="region of interest" description="Disordered" evidence="2">
    <location>
        <begin position="1020"/>
        <end position="1066"/>
    </location>
</feature>
<feature type="region of interest" description="Disordered" evidence="2">
    <location>
        <begin position="154"/>
        <end position="184"/>
    </location>
</feature>
<dbReference type="Pfam" id="PF02229">
    <property type="entry name" value="PC4"/>
    <property type="match status" value="1"/>
</dbReference>
<dbReference type="GO" id="GO:0003677">
    <property type="term" value="F:DNA binding"/>
    <property type="evidence" value="ECO:0007669"/>
    <property type="project" value="InterPro"/>
</dbReference>
<dbReference type="Proteomes" id="UP000249497">
    <property type="component" value="Unassembled WGS sequence"/>
</dbReference>
<keyword evidence="6" id="KW-1185">Reference proteome</keyword>
<dbReference type="EMBL" id="KZ824890">
    <property type="protein sequence ID" value="RAH76037.1"/>
    <property type="molecule type" value="Genomic_DNA"/>
</dbReference>
<dbReference type="PROSITE" id="PS51207">
    <property type="entry name" value="PXA"/>
    <property type="match status" value="1"/>
</dbReference>
<dbReference type="GO" id="GO:0035091">
    <property type="term" value="F:phosphatidylinositol binding"/>
    <property type="evidence" value="ECO:0007669"/>
    <property type="project" value="InterPro"/>
</dbReference>
<dbReference type="InterPro" id="IPR003114">
    <property type="entry name" value="Phox_assoc"/>
</dbReference>
<feature type="compositionally biased region" description="Low complexity" evidence="2">
    <location>
        <begin position="1137"/>
        <end position="1150"/>
    </location>
</feature>
<dbReference type="InterPro" id="IPR001683">
    <property type="entry name" value="PX_dom"/>
</dbReference>
<feature type="region of interest" description="Disordered" evidence="2">
    <location>
        <begin position="751"/>
        <end position="811"/>
    </location>
</feature>
<feature type="transmembrane region" description="Helical" evidence="3">
    <location>
        <begin position="84"/>
        <end position="114"/>
    </location>
</feature>
<evidence type="ECO:0000313" key="5">
    <source>
        <dbReference type="EMBL" id="RAH76037.1"/>
    </source>
</evidence>
<dbReference type="SUPFAM" id="SSF54447">
    <property type="entry name" value="ssDNA-binding transcriptional regulator domain"/>
    <property type="match status" value="1"/>
</dbReference>
<dbReference type="Pfam" id="PF00787">
    <property type="entry name" value="PX"/>
    <property type="match status" value="1"/>
</dbReference>
<keyword evidence="3" id="KW-1133">Transmembrane helix</keyword>
<gene>
    <name evidence="5" type="ORF">BO86DRAFT_384181</name>
</gene>
<feature type="region of interest" description="Disordered" evidence="2">
    <location>
        <begin position="1132"/>
        <end position="1190"/>
    </location>
</feature>
<feature type="compositionally biased region" description="Basic and acidic residues" evidence="2">
    <location>
        <begin position="1027"/>
        <end position="1049"/>
    </location>
</feature>
<dbReference type="SUPFAM" id="SSF64268">
    <property type="entry name" value="PX domain"/>
    <property type="match status" value="1"/>
</dbReference>
<dbReference type="RefSeq" id="XP_025521931.1">
    <property type="nucleotide sequence ID" value="XM_025670867.1"/>
</dbReference>
<evidence type="ECO:0000256" key="3">
    <source>
        <dbReference type="SAM" id="Phobius"/>
    </source>
</evidence>